<sequence>MIPYLSDRRRVELALPAEMLDPVVRVMLERGKNAEDDKCLDLVKAAIQEPFEGVDPAKRAKLQRRVTALRVELLTPYEGRPVVLTFQMLIIWLRDMLEDGTLDLVEGSAFAIATDDLIARVIQHEDLVLKTQKSAIKNARKLRSKLEMRGYYSGRGLPQAGAA</sequence>
<comment type="caution">
    <text evidence="1">The sequence shown here is derived from an EMBL/GenBank/DDBJ whole genome shotgun (WGS) entry which is preliminary data.</text>
</comment>
<dbReference type="OrthoDB" id="7364298at2"/>
<evidence type="ECO:0000313" key="2">
    <source>
        <dbReference type="Proteomes" id="UP000233597"/>
    </source>
</evidence>
<dbReference type="Proteomes" id="UP000233597">
    <property type="component" value="Unassembled WGS sequence"/>
</dbReference>
<accession>A0A2N3KUM6</accession>
<dbReference type="RefSeq" id="WP_101265673.1">
    <property type="nucleotide sequence ID" value="NZ_NWTK01000005.1"/>
</dbReference>
<protein>
    <submittedName>
        <fullName evidence="1">Uncharacterized protein</fullName>
    </submittedName>
</protein>
<name>A0A2N3KUM6_9PROT</name>
<dbReference type="EMBL" id="NWTK01000005">
    <property type="protein sequence ID" value="PKR54245.1"/>
    <property type="molecule type" value="Genomic_DNA"/>
</dbReference>
<reference evidence="1 2" key="1">
    <citation type="submission" date="2017-09" db="EMBL/GenBank/DDBJ databases">
        <title>Biodiversity and function of Thalassospira species in the particle-attached aromatic-hydrocarbon-degrading consortia from the surface seawater of the South China Sea.</title>
        <authorList>
            <person name="Dong C."/>
            <person name="Liu R."/>
            <person name="Shao Z."/>
        </authorList>
    </citation>
    <scope>NUCLEOTIDE SEQUENCE [LARGE SCALE GENOMIC DNA]</scope>
    <source>
        <strain evidence="1 2">CSC1P2</strain>
    </source>
</reference>
<organism evidence="1 2">
    <name type="scientific">Thalassospira marina</name>
    <dbReference type="NCBI Taxonomy" id="2048283"/>
    <lineage>
        <taxon>Bacteria</taxon>
        <taxon>Pseudomonadati</taxon>
        <taxon>Pseudomonadota</taxon>
        <taxon>Alphaproteobacteria</taxon>
        <taxon>Rhodospirillales</taxon>
        <taxon>Thalassospiraceae</taxon>
        <taxon>Thalassospira</taxon>
    </lineage>
</organism>
<evidence type="ECO:0000313" key="1">
    <source>
        <dbReference type="EMBL" id="PKR54245.1"/>
    </source>
</evidence>
<dbReference type="AlphaFoldDB" id="A0A2N3KUM6"/>
<gene>
    <name evidence="1" type="ORF">COO20_08845</name>
</gene>
<proteinExistence type="predicted"/>